<feature type="region of interest" description="Disordered" evidence="1">
    <location>
        <begin position="68"/>
        <end position="138"/>
    </location>
</feature>
<feature type="compositionally biased region" description="Pro residues" evidence="1">
    <location>
        <begin position="11"/>
        <end position="24"/>
    </location>
</feature>
<name>A0A1I8J2Z1_9PLAT</name>
<protein>
    <submittedName>
        <fullName evidence="3">MamL-1 domain-containing protein</fullName>
    </submittedName>
</protein>
<feature type="compositionally biased region" description="Low complexity" evidence="1">
    <location>
        <begin position="1"/>
        <end position="10"/>
    </location>
</feature>
<sequence>MMQQQQQQQQLPPPPPPPPPPQPQTHPSQPDPLVHPTRSHSKAMAEAAAVSRMASMEAQLAHLTSWIQQSMQHQHQHQQHQKSQHSPGAVKPNAPSNSSLDSAFSAQSTNSDQSCLGAAQQSHRQQHQQRTSPHLADGLRRMRAEAVRLRRDFQNLRSEHNAGVRHINEMFEERRQRI</sequence>
<dbReference type="WBParaSite" id="maker-uti_cns_0045764-snap-gene-0.5-mRNA-1">
    <property type="protein sequence ID" value="maker-uti_cns_0045764-snap-gene-0.5-mRNA-1"/>
    <property type="gene ID" value="maker-uti_cns_0045764-snap-gene-0.5"/>
</dbReference>
<evidence type="ECO:0000313" key="3">
    <source>
        <dbReference type="WBParaSite" id="maker-uti_cns_0045764-snap-gene-0.5-mRNA-1"/>
    </source>
</evidence>
<feature type="compositionally biased region" description="Polar residues" evidence="1">
    <location>
        <begin position="94"/>
        <end position="114"/>
    </location>
</feature>
<feature type="compositionally biased region" description="Basic residues" evidence="1">
    <location>
        <begin position="74"/>
        <end position="83"/>
    </location>
</feature>
<dbReference type="AlphaFoldDB" id="A0A1I8J2Z1"/>
<feature type="region of interest" description="Disordered" evidence="1">
    <location>
        <begin position="1"/>
        <end position="50"/>
    </location>
</feature>
<evidence type="ECO:0000313" key="2">
    <source>
        <dbReference type="Proteomes" id="UP000095280"/>
    </source>
</evidence>
<dbReference type="Proteomes" id="UP000095280">
    <property type="component" value="Unplaced"/>
</dbReference>
<proteinExistence type="predicted"/>
<organism evidence="2 3">
    <name type="scientific">Macrostomum lignano</name>
    <dbReference type="NCBI Taxonomy" id="282301"/>
    <lineage>
        <taxon>Eukaryota</taxon>
        <taxon>Metazoa</taxon>
        <taxon>Spiralia</taxon>
        <taxon>Lophotrochozoa</taxon>
        <taxon>Platyhelminthes</taxon>
        <taxon>Rhabditophora</taxon>
        <taxon>Macrostomorpha</taxon>
        <taxon>Macrostomida</taxon>
        <taxon>Macrostomidae</taxon>
        <taxon>Macrostomum</taxon>
    </lineage>
</organism>
<accession>A0A1I8J2Z1</accession>
<dbReference type="SUPFAM" id="SSF101447">
    <property type="entry name" value="Formin homology 2 domain (FH2 domain)"/>
    <property type="match status" value="1"/>
</dbReference>
<evidence type="ECO:0000256" key="1">
    <source>
        <dbReference type="SAM" id="MobiDB-lite"/>
    </source>
</evidence>
<keyword evidence="2" id="KW-1185">Reference proteome</keyword>
<reference evidence="3" key="1">
    <citation type="submission" date="2016-11" db="UniProtKB">
        <authorList>
            <consortium name="WormBaseParasite"/>
        </authorList>
    </citation>
    <scope>IDENTIFICATION</scope>
</reference>